<keyword evidence="2" id="KW-0689">Ribosomal protein</keyword>
<comment type="similarity">
    <text evidence="1">Belongs to the bacterial ribosomal protein bS16 family.</text>
</comment>
<name>A0AAN7ZT34_9SACH</name>
<dbReference type="PANTHER" id="PTHR12919:SF20">
    <property type="entry name" value="SMALL RIBOSOMAL SUBUNIT PROTEIN BS16M"/>
    <property type="match status" value="1"/>
</dbReference>
<dbReference type="EMBL" id="JAWIZZ010000035">
    <property type="protein sequence ID" value="KAK5781544.1"/>
    <property type="molecule type" value="Genomic_DNA"/>
</dbReference>
<comment type="caution">
    <text evidence="4">The sequence shown here is derived from an EMBL/GenBank/DDBJ whole genome shotgun (WGS) entry which is preliminary data.</text>
</comment>
<sequence>MTKGLVRIRLARFGRKNSPVYNIVVTQAYKARDSKPIEVLGTYNPRPFGLRANISHKNKNKLKNQDIKTSIENNTFPWKDIKLDFARTKYWIGCGAQPSDTVIRILNKAGILTNAWGKQKINNINSNREVIAPRREVYE</sequence>
<dbReference type="FunFam" id="3.30.1320.10:FF:000013">
    <property type="entry name" value="Mitochondrial ribosomal protein"/>
    <property type="match status" value="1"/>
</dbReference>
<organism evidence="4 5">
    <name type="scientific">Arxiozyma heterogenica</name>
    <dbReference type="NCBI Taxonomy" id="278026"/>
    <lineage>
        <taxon>Eukaryota</taxon>
        <taxon>Fungi</taxon>
        <taxon>Dikarya</taxon>
        <taxon>Ascomycota</taxon>
        <taxon>Saccharomycotina</taxon>
        <taxon>Saccharomycetes</taxon>
        <taxon>Saccharomycetales</taxon>
        <taxon>Saccharomycetaceae</taxon>
        <taxon>Arxiozyma</taxon>
    </lineage>
</organism>
<dbReference type="PANTHER" id="PTHR12919">
    <property type="entry name" value="30S RIBOSOMAL PROTEIN S16"/>
    <property type="match status" value="1"/>
</dbReference>
<proteinExistence type="inferred from homology"/>
<evidence type="ECO:0000256" key="3">
    <source>
        <dbReference type="ARBA" id="ARBA00023274"/>
    </source>
</evidence>
<dbReference type="GO" id="GO:0005763">
    <property type="term" value="C:mitochondrial small ribosomal subunit"/>
    <property type="evidence" value="ECO:0007669"/>
    <property type="project" value="TreeGrafter"/>
</dbReference>
<keyword evidence="5" id="KW-1185">Reference proteome</keyword>
<keyword evidence="3" id="KW-0687">Ribonucleoprotein</keyword>
<evidence type="ECO:0000256" key="2">
    <source>
        <dbReference type="ARBA" id="ARBA00022980"/>
    </source>
</evidence>
<evidence type="ECO:0000313" key="5">
    <source>
        <dbReference type="Proteomes" id="UP001306508"/>
    </source>
</evidence>
<dbReference type="HAMAP" id="MF_00385">
    <property type="entry name" value="Ribosomal_bS16"/>
    <property type="match status" value="1"/>
</dbReference>
<dbReference type="Proteomes" id="UP001306508">
    <property type="component" value="Unassembled WGS sequence"/>
</dbReference>
<dbReference type="Gene3D" id="3.30.1320.10">
    <property type="match status" value="1"/>
</dbReference>
<reference evidence="5" key="1">
    <citation type="submission" date="2023-07" db="EMBL/GenBank/DDBJ databases">
        <title>A draft genome of Kazachstania heterogenica Y-27499.</title>
        <authorList>
            <person name="Donic C."/>
            <person name="Kralova J.S."/>
            <person name="Fidel L."/>
            <person name="Ben-Dor S."/>
            <person name="Jung S."/>
        </authorList>
    </citation>
    <scope>NUCLEOTIDE SEQUENCE [LARGE SCALE GENOMIC DNA]</scope>
    <source>
        <strain evidence="5">Y27499</strain>
    </source>
</reference>
<evidence type="ECO:0008006" key="6">
    <source>
        <dbReference type="Google" id="ProtNLM"/>
    </source>
</evidence>
<accession>A0AAN7ZT34</accession>
<dbReference type="NCBIfam" id="TIGR00002">
    <property type="entry name" value="S16"/>
    <property type="match status" value="1"/>
</dbReference>
<dbReference type="InterPro" id="IPR020592">
    <property type="entry name" value="Ribosomal_bS16_CS"/>
</dbReference>
<dbReference type="InterPro" id="IPR000307">
    <property type="entry name" value="Ribosomal_bS16"/>
</dbReference>
<evidence type="ECO:0000313" key="4">
    <source>
        <dbReference type="EMBL" id="KAK5781544.1"/>
    </source>
</evidence>
<protein>
    <recommendedName>
        <fullName evidence="6">Ribosomal protein S16</fullName>
    </recommendedName>
</protein>
<dbReference type="PROSITE" id="PS00732">
    <property type="entry name" value="RIBOSOMAL_S16"/>
    <property type="match status" value="1"/>
</dbReference>
<evidence type="ECO:0000256" key="1">
    <source>
        <dbReference type="ARBA" id="ARBA00006668"/>
    </source>
</evidence>
<dbReference type="AlphaFoldDB" id="A0AAN7ZT34"/>
<dbReference type="GO" id="GO:0032543">
    <property type="term" value="P:mitochondrial translation"/>
    <property type="evidence" value="ECO:0007669"/>
    <property type="project" value="TreeGrafter"/>
</dbReference>
<dbReference type="GO" id="GO:0003735">
    <property type="term" value="F:structural constituent of ribosome"/>
    <property type="evidence" value="ECO:0007669"/>
    <property type="project" value="InterPro"/>
</dbReference>
<gene>
    <name evidence="4" type="ORF">RI543_001093</name>
</gene>
<dbReference type="Pfam" id="PF00886">
    <property type="entry name" value="Ribosomal_S16"/>
    <property type="match status" value="1"/>
</dbReference>
<dbReference type="SUPFAM" id="SSF54565">
    <property type="entry name" value="Ribosomal protein S16"/>
    <property type="match status" value="1"/>
</dbReference>
<dbReference type="InterPro" id="IPR023803">
    <property type="entry name" value="Ribosomal_bS16_dom_sf"/>
</dbReference>